<evidence type="ECO:0000256" key="11">
    <source>
        <dbReference type="ARBA" id="ARBA00047872"/>
    </source>
</evidence>
<dbReference type="Pfam" id="PF00696">
    <property type="entry name" value="AA_kinase"/>
    <property type="match status" value="1"/>
</dbReference>
<comment type="similarity">
    <text evidence="4 13">Belongs to the aspartokinase family.</text>
</comment>
<comment type="pathway">
    <text evidence="3 14">Amino-acid biosynthesis; L-threonine biosynthesis; L-threonine from L-aspartate: step 1/5.</text>
</comment>
<evidence type="ECO:0000256" key="8">
    <source>
        <dbReference type="ARBA" id="ARBA00022777"/>
    </source>
</evidence>
<dbReference type="InterPro" id="IPR002912">
    <property type="entry name" value="ACT_dom"/>
</dbReference>
<comment type="caution">
    <text evidence="16">The sequence shown here is derived from an EMBL/GenBank/DDBJ whole genome shotgun (WGS) entry which is preliminary data.</text>
</comment>
<dbReference type="UniPathway" id="UPA00051">
    <property type="reaction ID" value="UER00462"/>
</dbReference>
<keyword evidence="7 12" id="KW-0547">Nucleotide-binding</keyword>
<keyword evidence="6 13" id="KW-0808">Transferase</keyword>
<evidence type="ECO:0000256" key="9">
    <source>
        <dbReference type="ARBA" id="ARBA00022840"/>
    </source>
</evidence>
<accession>A0A6V8MHL5</accession>
<dbReference type="PANTHER" id="PTHR21499:SF3">
    <property type="entry name" value="ASPARTOKINASE"/>
    <property type="match status" value="1"/>
</dbReference>
<feature type="domain" description="ACT" evidence="15">
    <location>
        <begin position="264"/>
        <end position="338"/>
    </location>
</feature>
<dbReference type="PROSITE" id="PS00324">
    <property type="entry name" value="ASPARTOKINASE"/>
    <property type="match status" value="1"/>
</dbReference>
<dbReference type="GO" id="GO:0009089">
    <property type="term" value="P:lysine biosynthetic process via diaminopimelate"/>
    <property type="evidence" value="ECO:0007669"/>
    <property type="project" value="UniProtKB-UniPathway"/>
</dbReference>
<dbReference type="InterPro" id="IPR036393">
    <property type="entry name" value="AceGlu_kinase-like_sf"/>
</dbReference>
<evidence type="ECO:0000256" key="6">
    <source>
        <dbReference type="ARBA" id="ARBA00022679"/>
    </source>
</evidence>
<gene>
    <name evidence="16" type="ORF">GMST_18150</name>
</gene>
<dbReference type="EMBL" id="BLXX01000004">
    <property type="protein sequence ID" value="GFO59490.1"/>
    <property type="molecule type" value="Genomic_DNA"/>
</dbReference>
<evidence type="ECO:0000259" key="15">
    <source>
        <dbReference type="PROSITE" id="PS51671"/>
    </source>
</evidence>
<dbReference type="SUPFAM" id="SSF55021">
    <property type="entry name" value="ACT-like"/>
    <property type="match status" value="2"/>
</dbReference>
<dbReference type="GO" id="GO:0009088">
    <property type="term" value="P:threonine biosynthetic process"/>
    <property type="evidence" value="ECO:0007669"/>
    <property type="project" value="UniProtKB-UniPathway"/>
</dbReference>
<feature type="binding site" evidence="12">
    <location>
        <position position="179"/>
    </location>
    <ligand>
        <name>ATP</name>
        <dbReference type="ChEBI" id="CHEBI:30616"/>
    </ligand>
</feature>
<dbReference type="UniPathway" id="UPA00034">
    <property type="reaction ID" value="UER00015"/>
</dbReference>
<dbReference type="Gene3D" id="3.40.1160.10">
    <property type="entry name" value="Acetylglutamate kinase-like"/>
    <property type="match status" value="1"/>
</dbReference>
<proteinExistence type="inferred from homology"/>
<dbReference type="NCBIfam" id="TIGR00657">
    <property type="entry name" value="asp_kinases"/>
    <property type="match status" value="1"/>
</dbReference>
<evidence type="ECO:0000256" key="4">
    <source>
        <dbReference type="ARBA" id="ARBA00010122"/>
    </source>
</evidence>
<dbReference type="PIRSF" id="PIRSF000726">
    <property type="entry name" value="Asp_kin"/>
    <property type="match status" value="1"/>
</dbReference>
<feature type="binding site" evidence="12">
    <location>
        <position position="47"/>
    </location>
    <ligand>
        <name>substrate</name>
    </ligand>
</feature>
<dbReference type="GO" id="GO:0009090">
    <property type="term" value="P:homoserine biosynthetic process"/>
    <property type="evidence" value="ECO:0007669"/>
    <property type="project" value="TreeGrafter"/>
</dbReference>
<keyword evidence="9 12" id="KW-0067">ATP-binding</keyword>
<dbReference type="CDD" id="cd04923">
    <property type="entry name" value="ACT_AK-LysC-DapG-like_2"/>
    <property type="match status" value="1"/>
</dbReference>
<dbReference type="CDD" id="cd04913">
    <property type="entry name" value="ACT_AKii-LysC-BS-like_1"/>
    <property type="match status" value="1"/>
</dbReference>
<evidence type="ECO:0000256" key="1">
    <source>
        <dbReference type="ARBA" id="ARBA00004766"/>
    </source>
</evidence>
<dbReference type="UniPathway" id="UPA00050">
    <property type="reaction ID" value="UER00461"/>
</dbReference>
<evidence type="ECO:0000256" key="7">
    <source>
        <dbReference type="ARBA" id="ARBA00022741"/>
    </source>
</evidence>
<dbReference type="InterPro" id="IPR045865">
    <property type="entry name" value="ACT-like_dom_sf"/>
</dbReference>
<dbReference type="InterPro" id="IPR041740">
    <property type="entry name" value="AKii-LysC-BS"/>
</dbReference>
<feature type="binding site" evidence="12">
    <location>
        <position position="74"/>
    </location>
    <ligand>
        <name>substrate</name>
    </ligand>
</feature>
<dbReference type="InterPro" id="IPR001341">
    <property type="entry name" value="Asp_kinase"/>
</dbReference>
<sequence>MALVVQKYGGTSMGSVERIRNVAKRVAKTYDAGNDMVVVVSAMSGETNKLVALANEVCEFPDNREYDVLVAAGEQVSIALLAMCLKSMGYKAKSYLGFQIPIITDSAYSKARIEEIPDTKVREDLKDGTIIIVAGFQGVDAGGSITTLGRGGSDTSAVAMAAALKADVCEIYTDVDGVYTTDPNMCKDARKIERISYDEMLELASLGAKVLQIRSVEFAKKYNVDVHVRSSFNENLGTMVTKEDKEMEAVLVSGIAYAKDEVKIAVMQVPDKPGIAAQILSPLSDANISVDMIVQNVSENGLTDFTFTVAQADLKRALAISKETAEAISAKEVLVDENISKVSIVGLGMRSHAGVATTMFKTLAAEGINIQMISTSEIKISVVVDAKYTELAVRVLHDAFGLSGK</sequence>
<dbReference type="NCBIfam" id="NF005155">
    <property type="entry name" value="PRK06635.1-4"/>
    <property type="match status" value="1"/>
</dbReference>
<dbReference type="InterPro" id="IPR054352">
    <property type="entry name" value="ACT_Aspartokinase"/>
</dbReference>
<keyword evidence="17" id="KW-1185">Reference proteome</keyword>
<protein>
    <recommendedName>
        <fullName evidence="13">Aspartokinase</fullName>
        <ecNumber evidence="13">2.7.2.4</ecNumber>
    </recommendedName>
</protein>
<dbReference type="Proteomes" id="UP000556026">
    <property type="component" value="Unassembled WGS sequence"/>
</dbReference>
<dbReference type="InterPro" id="IPR001048">
    <property type="entry name" value="Asp/Glu/Uridylate_kinase"/>
</dbReference>
<evidence type="ECO:0000313" key="16">
    <source>
        <dbReference type="EMBL" id="GFO59490.1"/>
    </source>
</evidence>
<feature type="binding site" evidence="12">
    <location>
        <begin position="7"/>
        <end position="10"/>
    </location>
    <ligand>
        <name>ATP</name>
        <dbReference type="ChEBI" id="CHEBI:30616"/>
    </ligand>
</feature>
<dbReference type="InterPro" id="IPR005260">
    <property type="entry name" value="Asp_kin_monofn"/>
</dbReference>
<dbReference type="FunFam" id="3.40.1160.10:FF:000002">
    <property type="entry name" value="Aspartokinase"/>
    <property type="match status" value="1"/>
</dbReference>
<dbReference type="NCBIfam" id="TIGR00656">
    <property type="entry name" value="asp_kin_monofn"/>
    <property type="match status" value="1"/>
</dbReference>
<dbReference type="GO" id="GO:0005524">
    <property type="term" value="F:ATP binding"/>
    <property type="evidence" value="ECO:0007669"/>
    <property type="project" value="UniProtKB-KW"/>
</dbReference>
<dbReference type="PANTHER" id="PTHR21499">
    <property type="entry name" value="ASPARTATE KINASE"/>
    <property type="match status" value="1"/>
</dbReference>
<reference evidence="17" key="1">
    <citation type="submission" date="2020-06" db="EMBL/GenBank/DDBJ databases">
        <title>Draft genomic sequence of Geomonas sp. Red330.</title>
        <authorList>
            <person name="Itoh H."/>
            <person name="Zhenxing X."/>
            <person name="Ushijima N."/>
            <person name="Masuda Y."/>
            <person name="Shiratori Y."/>
            <person name="Senoo K."/>
        </authorList>
    </citation>
    <scope>NUCLEOTIDE SEQUENCE [LARGE SCALE GENOMIC DNA]</scope>
    <source>
        <strain evidence="17">Red330</strain>
    </source>
</reference>
<feature type="binding site" evidence="12">
    <location>
        <begin position="209"/>
        <end position="210"/>
    </location>
    <ligand>
        <name>ATP</name>
        <dbReference type="ChEBI" id="CHEBI:30616"/>
    </ligand>
</feature>
<feature type="binding site" evidence="12">
    <location>
        <begin position="173"/>
        <end position="174"/>
    </location>
    <ligand>
        <name>ATP</name>
        <dbReference type="ChEBI" id="CHEBI:30616"/>
    </ligand>
</feature>
<dbReference type="GO" id="GO:0005829">
    <property type="term" value="C:cytosol"/>
    <property type="evidence" value="ECO:0007669"/>
    <property type="project" value="TreeGrafter"/>
</dbReference>
<keyword evidence="8 13" id="KW-0418">Kinase</keyword>
<name>A0A6V8MHL5_9BACT</name>
<keyword evidence="5 14" id="KW-0028">Amino-acid biosynthesis</keyword>
<evidence type="ECO:0000256" key="13">
    <source>
        <dbReference type="RuleBase" id="RU003448"/>
    </source>
</evidence>
<dbReference type="FunFam" id="3.30.2130.10:FF:000002">
    <property type="entry name" value="Aspartokinase"/>
    <property type="match status" value="1"/>
</dbReference>
<evidence type="ECO:0000256" key="12">
    <source>
        <dbReference type="PIRSR" id="PIRSR000726-1"/>
    </source>
</evidence>
<evidence type="ECO:0000256" key="3">
    <source>
        <dbReference type="ARBA" id="ARBA00005139"/>
    </source>
</evidence>
<dbReference type="AlphaFoldDB" id="A0A6V8MHL5"/>
<dbReference type="RefSeq" id="WP_183354315.1">
    <property type="nucleotide sequence ID" value="NZ_BLXX01000004.1"/>
</dbReference>
<evidence type="ECO:0000256" key="14">
    <source>
        <dbReference type="RuleBase" id="RU004249"/>
    </source>
</evidence>
<dbReference type="Pfam" id="PF22468">
    <property type="entry name" value="ACT_9"/>
    <property type="match status" value="1"/>
</dbReference>
<comment type="pathway">
    <text evidence="2 14">Amino-acid biosynthesis; L-methionine biosynthesis via de novo pathway; L-homoserine from L-aspartate: step 1/3.</text>
</comment>
<comment type="catalytic activity">
    <reaction evidence="11 13">
        <text>L-aspartate + ATP = 4-phospho-L-aspartate + ADP</text>
        <dbReference type="Rhea" id="RHEA:23776"/>
        <dbReference type="ChEBI" id="CHEBI:29991"/>
        <dbReference type="ChEBI" id="CHEBI:30616"/>
        <dbReference type="ChEBI" id="CHEBI:57535"/>
        <dbReference type="ChEBI" id="CHEBI:456216"/>
        <dbReference type="EC" id="2.7.2.4"/>
    </reaction>
</comment>
<dbReference type="NCBIfam" id="NF005154">
    <property type="entry name" value="PRK06635.1-2"/>
    <property type="match status" value="1"/>
</dbReference>
<evidence type="ECO:0000256" key="10">
    <source>
        <dbReference type="ARBA" id="ARBA00023154"/>
    </source>
</evidence>
<dbReference type="SUPFAM" id="SSF53633">
    <property type="entry name" value="Carbamate kinase-like"/>
    <property type="match status" value="1"/>
</dbReference>
<evidence type="ECO:0000313" key="17">
    <source>
        <dbReference type="Proteomes" id="UP000556026"/>
    </source>
</evidence>
<dbReference type="Gene3D" id="3.30.2130.10">
    <property type="entry name" value="VC0802-like"/>
    <property type="match status" value="1"/>
</dbReference>
<organism evidence="16 17">
    <name type="scientific">Geomonas silvestris</name>
    <dbReference type="NCBI Taxonomy" id="2740184"/>
    <lineage>
        <taxon>Bacteria</taxon>
        <taxon>Pseudomonadati</taxon>
        <taxon>Thermodesulfobacteriota</taxon>
        <taxon>Desulfuromonadia</taxon>
        <taxon>Geobacterales</taxon>
        <taxon>Geobacteraceae</taxon>
        <taxon>Geomonas</taxon>
    </lineage>
</organism>
<evidence type="ECO:0000256" key="2">
    <source>
        <dbReference type="ARBA" id="ARBA00004986"/>
    </source>
</evidence>
<dbReference type="InterPro" id="IPR018042">
    <property type="entry name" value="Aspartate_kinase_CS"/>
</dbReference>
<dbReference type="Pfam" id="PF01842">
    <property type="entry name" value="ACT"/>
    <property type="match status" value="1"/>
</dbReference>
<evidence type="ECO:0000256" key="5">
    <source>
        <dbReference type="ARBA" id="ARBA00022605"/>
    </source>
</evidence>
<feature type="domain" description="ACT" evidence="15">
    <location>
        <begin position="344"/>
        <end position="405"/>
    </location>
</feature>
<dbReference type="PROSITE" id="PS51671">
    <property type="entry name" value="ACT"/>
    <property type="match status" value="2"/>
</dbReference>
<comment type="pathway">
    <text evidence="1 14">Amino-acid biosynthesis; L-lysine biosynthesis via DAP pathway; (S)-tetrahydrodipicolinate from L-aspartate: step 1/4.</text>
</comment>
<dbReference type="EC" id="2.7.2.4" evidence="13"/>
<dbReference type="GO" id="GO:0004072">
    <property type="term" value="F:aspartate kinase activity"/>
    <property type="evidence" value="ECO:0007669"/>
    <property type="project" value="UniProtKB-EC"/>
</dbReference>
<dbReference type="CDD" id="cd04261">
    <property type="entry name" value="AAK_AKii-LysC-BS"/>
    <property type="match status" value="1"/>
</dbReference>
<keyword evidence="10" id="KW-0457">Lysine biosynthesis</keyword>